<dbReference type="GO" id="GO:0005840">
    <property type="term" value="C:ribosome"/>
    <property type="evidence" value="ECO:0007669"/>
    <property type="project" value="InterPro"/>
</dbReference>
<organism evidence="8 9">
    <name type="scientific">Trichobilharzia regenti</name>
    <name type="common">Nasal bird schistosome</name>
    <dbReference type="NCBI Taxonomy" id="157069"/>
    <lineage>
        <taxon>Eukaryota</taxon>
        <taxon>Metazoa</taxon>
        <taxon>Spiralia</taxon>
        <taxon>Lophotrochozoa</taxon>
        <taxon>Platyhelminthes</taxon>
        <taxon>Trematoda</taxon>
        <taxon>Digenea</taxon>
        <taxon>Strigeidida</taxon>
        <taxon>Schistosomatoidea</taxon>
        <taxon>Schistosomatidae</taxon>
        <taxon>Trichobilharzia</taxon>
    </lineage>
</organism>
<dbReference type="InterPro" id="IPR019520">
    <property type="entry name" value="Ribosomal_mS23_met"/>
</dbReference>
<evidence type="ECO:0000256" key="2">
    <source>
        <dbReference type="ARBA" id="ARBA00009864"/>
    </source>
</evidence>
<dbReference type="CDD" id="cd23701">
    <property type="entry name" value="At1g26750"/>
    <property type="match status" value="1"/>
</dbReference>
<keyword evidence="4" id="KW-0496">Mitochondrion</keyword>
<dbReference type="InterPro" id="IPR059242">
    <property type="entry name" value="mS23_dom"/>
</dbReference>
<evidence type="ECO:0000259" key="7">
    <source>
        <dbReference type="Pfam" id="PF10484"/>
    </source>
</evidence>
<dbReference type="GO" id="GO:0003735">
    <property type="term" value="F:structural constituent of ribosome"/>
    <property type="evidence" value="ECO:0007669"/>
    <property type="project" value="InterPro"/>
</dbReference>
<accession>A0AA85JJH7</accession>
<dbReference type="GO" id="GO:0005739">
    <property type="term" value="C:mitochondrion"/>
    <property type="evidence" value="ECO:0007669"/>
    <property type="project" value="InterPro"/>
</dbReference>
<name>A0AA85JJH7_TRIRE</name>
<dbReference type="PANTHER" id="PTHR15925">
    <property type="entry name" value="MITOCHONDRIAL RIBOSOMAL PROTEIN S23"/>
    <property type="match status" value="1"/>
</dbReference>
<dbReference type="GO" id="GO:0006412">
    <property type="term" value="P:translation"/>
    <property type="evidence" value="ECO:0007669"/>
    <property type="project" value="InterPro"/>
</dbReference>
<sequence length="138" mass="16161">MLGSRKEKFASIFNRVKGMIEKGALAHEDRPLWYDVYKAFPPRVDPTYDRQCPTNAVRNILYPEDRERAIYNTGQYKSETLNMFRLSDNRSTLYKILMKCKSLRELHPNASGEELMSLAEEELRKEGVMIKRKPDNTV</sequence>
<comment type="subcellular location">
    <subcellularLocation>
        <location evidence="1">Mitochondrion</location>
    </subcellularLocation>
</comment>
<evidence type="ECO:0000256" key="4">
    <source>
        <dbReference type="ARBA" id="ARBA00023128"/>
    </source>
</evidence>
<reference evidence="8" key="1">
    <citation type="submission" date="2022-06" db="EMBL/GenBank/DDBJ databases">
        <authorList>
            <person name="Berger JAMES D."/>
            <person name="Berger JAMES D."/>
        </authorList>
    </citation>
    <scope>NUCLEOTIDE SEQUENCE [LARGE SCALE GENOMIC DNA]</scope>
</reference>
<evidence type="ECO:0000313" key="9">
    <source>
        <dbReference type="WBParaSite" id="TREG1_40100.1"/>
    </source>
</evidence>
<reference evidence="9" key="2">
    <citation type="submission" date="2023-11" db="UniProtKB">
        <authorList>
            <consortium name="WormBaseParasite"/>
        </authorList>
    </citation>
    <scope>IDENTIFICATION</scope>
</reference>
<evidence type="ECO:0000256" key="3">
    <source>
        <dbReference type="ARBA" id="ARBA00022980"/>
    </source>
</evidence>
<comment type="similarity">
    <text evidence="2">Belongs to the mitochondrion-specific ribosomal protein mS23 family.</text>
</comment>
<dbReference type="InterPro" id="IPR023611">
    <property type="entry name" value="mS23_dom_met"/>
</dbReference>
<keyword evidence="8" id="KW-1185">Reference proteome</keyword>
<protein>
    <recommendedName>
        <fullName evidence="6">Small ribosomal subunit protein mS23</fullName>
    </recommendedName>
</protein>
<dbReference type="WBParaSite" id="TREG1_40100.1">
    <property type="protein sequence ID" value="TREG1_40100.1"/>
    <property type="gene ID" value="TREG1_40100"/>
</dbReference>
<evidence type="ECO:0000313" key="8">
    <source>
        <dbReference type="Proteomes" id="UP000050795"/>
    </source>
</evidence>
<evidence type="ECO:0000256" key="5">
    <source>
        <dbReference type="ARBA" id="ARBA00023274"/>
    </source>
</evidence>
<dbReference type="Pfam" id="PF10484">
    <property type="entry name" value="MRP-S23"/>
    <property type="match status" value="1"/>
</dbReference>
<keyword evidence="3" id="KW-0689">Ribosomal protein</keyword>
<keyword evidence="5" id="KW-0687">Ribonucleoprotein</keyword>
<feature type="domain" description="Small ribosomal subunit protein mS23 conserved" evidence="7">
    <location>
        <begin position="3"/>
        <end position="127"/>
    </location>
</feature>
<proteinExistence type="inferred from homology"/>
<evidence type="ECO:0000256" key="6">
    <source>
        <dbReference type="ARBA" id="ARBA00035137"/>
    </source>
</evidence>
<dbReference type="AlphaFoldDB" id="A0AA85JJH7"/>
<dbReference type="Proteomes" id="UP000050795">
    <property type="component" value="Unassembled WGS sequence"/>
</dbReference>
<evidence type="ECO:0000256" key="1">
    <source>
        <dbReference type="ARBA" id="ARBA00004173"/>
    </source>
</evidence>
<dbReference type="PANTHER" id="PTHR15925:SF2">
    <property type="entry name" value="SMALL RIBOSOMAL SUBUNIT PROTEIN MS23"/>
    <property type="match status" value="1"/>
</dbReference>